<dbReference type="Gene3D" id="3.40.50.1240">
    <property type="entry name" value="Phosphoglycerate mutase-like"/>
    <property type="match status" value="1"/>
</dbReference>
<dbReference type="GO" id="GO:0005737">
    <property type="term" value="C:cytoplasm"/>
    <property type="evidence" value="ECO:0007669"/>
    <property type="project" value="TreeGrafter"/>
</dbReference>
<dbReference type="PANTHER" id="PTHR48100:SF1">
    <property type="entry name" value="HISTIDINE PHOSPHATASE FAMILY PROTEIN-RELATED"/>
    <property type="match status" value="1"/>
</dbReference>
<proteinExistence type="predicted"/>
<keyword evidence="2" id="KW-1185">Reference proteome</keyword>
<evidence type="ECO:0000313" key="2">
    <source>
        <dbReference type="Proteomes" id="UP000681075"/>
    </source>
</evidence>
<dbReference type="SMART" id="SM00855">
    <property type="entry name" value="PGAM"/>
    <property type="match status" value="1"/>
</dbReference>
<gene>
    <name evidence="1" type="ORF">TMPK1_19740</name>
</gene>
<dbReference type="InterPro" id="IPR013078">
    <property type="entry name" value="His_Pase_superF_clade-1"/>
</dbReference>
<reference evidence="1" key="1">
    <citation type="submission" date="2021-02" db="EMBL/GenBank/DDBJ databases">
        <title>Genome sequence of Rhodospirillales sp. strain TMPK1 isolated from soil.</title>
        <authorList>
            <person name="Nakai R."/>
            <person name="Kusada H."/>
            <person name="Tamaki H."/>
        </authorList>
    </citation>
    <scope>NUCLEOTIDE SEQUENCE</scope>
    <source>
        <strain evidence="1">TMPK1</strain>
    </source>
</reference>
<accession>A0A8S8XE94</accession>
<organism evidence="1 2">
    <name type="scientific">Roseiterribacter gracilis</name>
    <dbReference type="NCBI Taxonomy" id="2812848"/>
    <lineage>
        <taxon>Bacteria</taxon>
        <taxon>Pseudomonadati</taxon>
        <taxon>Pseudomonadota</taxon>
        <taxon>Alphaproteobacteria</taxon>
        <taxon>Rhodospirillales</taxon>
        <taxon>Roseiterribacteraceae</taxon>
        <taxon>Roseiterribacter</taxon>
    </lineage>
</organism>
<protein>
    <submittedName>
        <fullName evidence="1">Phosphoglycerate mutase</fullName>
    </submittedName>
</protein>
<dbReference type="Pfam" id="PF00300">
    <property type="entry name" value="His_Phos_1"/>
    <property type="match status" value="1"/>
</dbReference>
<dbReference type="CDD" id="cd07067">
    <property type="entry name" value="HP_PGM_like"/>
    <property type="match status" value="1"/>
</dbReference>
<evidence type="ECO:0000313" key="1">
    <source>
        <dbReference type="EMBL" id="GIL39737.1"/>
    </source>
</evidence>
<sequence>MAIFHLLRHGQHDLLKHTLTGRTPGVTMNETGRAETARAAAWLATRALVALVASPLDRTREAARIVAAATNLQPTHDERLLEIDYGTFAGQRFDVLHQDPAWLNWTQNRAITRTPTGETMLEVQARYVSCLIDLRDLYGADEEIAVIGHGDPIGATLAYFLGAPIDVRRRIEIDNGSISTLRLALDSVTVQRVNFMP</sequence>
<dbReference type="InterPro" id="IPR029033">
    <property type="entry name" value="His_PPase_superfam"/>
</dbReference>
<dbReference type="Proteomes" id="UP000681075">
    <property type="component" value="Unassembled WGS sequence"/>
</dbReference>
<dbReference type="EMBL" id="BOPV01000001">
    <property type="protein sequence ID" value="GIL39737.1"/>
    <property type="molecule type" value="Genomic_DNA"/>
</dbReference>
<dbReference type="GO" id="GO:0016791">
    <property type="term" value="F:phosphatase activity"/>
    <property type="evidence" value="ECO:0007669"/>
    <property type="project" value="TreeGrafter"/>
</dbReference>
<dbReference type="AlphaFoldDB" id="A0A8S8XE94"/>
<dbReference type="RefSeq" id="WP_420242848.1">
    <property type="nucleotide sequence ID" value="NZ_BOPV01000001.1"/>
</dbReference>
<dbReference type="PANTHER" id="PTHR48100">
    <property type="entry name" value="BROAD-SPECIFICITY PHOSPHATASE YOR283W-RELATED"/>
    <property type="match status" value="1"/>
</dbReference>
<dbReference type="InterPro" id="IPR050275">
    <property type="entry name" value="PGM_Phosphatase"/>
</dbReference>
<comment type="caution">
    <text evidence="1">The sequence shown here is derived from an EMBL/GenBank/DDBJ whole genome shotgun (WGS) entry which is preliminary data.</text>
</comment>
<dbReference type="SUPFAM" id="SSF53254">
    <property type="entry name" value="Phosphoglycerate mutase-like"/>
    <property type="match status" value="1"/>
</dbReference>
<name>A0A8S8XE94_9PROT</name>